<name>A0A7C4ESJ7_9BACT</name>
<dbReference type="AlphaFoldDB" id="A0A7C4ESJ7"/>
<gene>
    <name evidence="1" type="ORF">ENV54_02595</name>
</gene>
<sequence length="110" mass="12919">MGSKKKELEEKKEKPLERWTIKELREEALKLEDVQGVHGMNKEEIINLLRKAKGIEAPAARKKTENVRDIKLKVANLRKIRDEERAAGATRKRLNILRRKLSRLKKKTRV</sequence>
<proteinExistence type="predicted"/>
<dbReference type="EMBL" id="DTGT01000083">
    <property type="protein sequence ID" value="HGH60171.1"/>
    <property type="molecule type" value="Genomic_DNA"/>
</dbReference>
<protein>
    <submittedName>
        <fullName evidence="1">Transcription termination factor Rho</fullName>
    </submittedName>
</protein>
<reference evidence="1" key="1">
    <citation type="journal article" date="2020" name="mSystems">
        <title>Genome- and Community-Level Interaction Insights into Carbon Utilization and Element Cycling Functions of Hydrothermarchaeota in Hydrothermal Sediment.</title>
        <authorList>
            <person name="Zhou Z."/>
            <person name="Liu Y."/>
            <person name="Xu W."/>
            <person name="Pan J."/>
            <person name="Luo Z.H."/>
            <person name="Li M."/>
        </authorList>
    </citation>
    <scope>NUCLEOTIDE SEQUENCE [LARGE SCALE GENOMIC DNA]</scope>
    <source>
        <strain evidence="1">SpSt-769</strain>
    </source>
</reference>
<comment type="caution">
    <text evidence="1">The sequence shown here is derived from an EMBL/GenBank/DDBJ whole genome shotgun (WGS) entry which is preliminary data.</text>
</comment>
<organism evidence="1">
    <name type="scientific">Desulfomonile tiedjei</name>
    <dbReference type="NCBI Taxonomy" id="2358"/>
    <lineage>
        <taxon>Bacteria</taxon>
        <taxon>Pseudomonadati</taxon>
        <taxon>Thermodesulfobacteriota</taxon>
        <taxon>Desulfomonilia</taxon>
        <taxon>Desulfomonilales</taxon>
        <taxon>Desulfomonilaceae</taxon>
        <taxon>Desulfomonile</taxon>
    </lineage>
</organism>
<accession>A0A7C4ESJ7</accession>
<evidence type="ECO:0000313" key="1">
    <source>
        <dbReference type="EMBL" id="HGH60171.1"/>
    </source>
</evidence>